<dbReference type="InterPro" id="IPR011990">
    <property type="entry name" value="TPR-like_helical_dom_sf"/>
</dbReference>
<evidence type="ECO:0008006" key="3">
    <source>
        <dbReference type="Google" id="ProtNLM"/>
    </source>
</evidence>
<dbReference type="EMBL" id="CP034465">
    <property type="protein sequence ID" value="AZP05475.1"/>
    <property type="molecule type" value="Genomic_DNA"/>
</dbReference>
<accession>A0A3Q9BM15</accession>
<dbReference type="Gene3D" id="1.25.40.10">
    <property type="entry name" value="Tetratricopeptide repeat domain"/>
    <property type="match status" value="1"/>
</dbReference>
<dbReference type="Proteomes" id="UP000273326">
    <property type="component" value="Chromosome"/>
</dbReference>
<evidence type="ECO:0000313" key="1">
    <source>
        <dbReference type="EMBL" id="AZP05475.1"/>
    </source>
</evidence>
<keyword evidence="2" id="KW-1185">Reference proteome</keyword>
<dbReference type="KEGG" id="jeh:EJN90_12905"/>
<name>A0A3Q9BM15_9LACT</name>
<protein>
    <recommendedName>
        <fullName evidence="3">Tetratricopeptide repeat protein</fullName>
    </recommendedName>
</protein>
<reference evidence="2" key="1">
    <citation type="submission" date="2018-12" db="EMBL/GenBank/DDBJ databases">
        <title>Complete genome sequencing of Jeotgalibaca sp. H21T32.</title>
        <authorList>
            <person name="Bae J.-W."/>
            <person name="Lee S.-Y."/>
        </authorList>
    </citation>
    <scope>NUCLEOTIDE SEQUENCE [LARGE SCALE GENOMIC DNA]</scope>
    <source>
        <strain evidence="2">H21T32</strain>
    </source>
</reference>
<organism evidence="1 2">
    <name type="scientific">Jeotgalibaca ciconiae</name>
    <dbReference type="NCBI Taxonomy" id="2496265"/>
    <lineage>
        <taxon>Bacteria</taxon>
        <taxon>Bacillati</taxon>
        <taxon>Bacillota</taxon>
        <taxon>Bacilli</taxon>
        <taxon>Lactobacillales</taxon>
        <taxon>Carnobacteriaceae</taxon>
        <taxon>Jeotgalibaca</taxon>
    </lineage>
</organism>
<dbReference type="OrthoDB" id="1655898at2"/>
<dbReference type="AlphaFoldDB" id="A0A3Q9BM15"/>
<dbReference type="SUPFAM" id="SSF48452">
    <property type="entry name" value="TPR-like"/>
    <property type="match status" value="1"/>
</dbReference>
<dbReference type="RefSeq" id="WP_126111914.1">
    <property type="nucleotide sequence ID" value="NZ_CP034465.1"/>
</dbReference>
<evidence type="ECO:0000313" key="2">
    <source>
        <dbReference type="Proteomes" id="UP000273326"/>
    </source>
</evidence>
<gene>
    <name evidence="1" type="ORF">EJN90_12905</name>
</gene>
<proteinExistence type="predicted"/>
<sequence length="317" mass="37635">MSNSIEFPKNFQFYLQAAMELFHLGEIDKTIEHLLKALSIEMDDEIFNFCMSLLQEQNRHTEASDLLKRYKPYLFDSNRMEADDLLLLNVLIESDQLEEARKQIFQRNIEINQSDKNRHFYDMIEQNILIIEAKEESKRQQFIQDTSEESILIAQKSYYHQIDFIKKMKKLPEKNLLQISKNLLIETTIHPLFKTEILQLLIEKEMTDEITIQKSCYTKSFLVSNLHLMEESLFYLKIMEQMRLGTYSVDDKERLTTNLFLHMAYFYPFEQEAFPSTEVWIELVLEGNHSQGDEMEKIITNRSIQEVEGGLDILTDL</sequence>